<dbReference type="PANTHER" id="PTHR13046">
    <property type="entry name" value="PROTEASE U48 CAAX PRENYL PROTEASE RCE1"/>
    <property type="match status" value="1"/>
</dbReference>
<evidence type="ECO:0000256" key="2">
    <source>
        <dbReference type="ARBA" id="ARBA00006897"/>
    </source>
</evidence>
<proteinExistence type="inferred from homology"/>
<protein>
    <recommendedName>
        <fullName evidence="12">CAAX prenyl protease 2</fullName>
        <ecNumber evidence="11">3.4.26.1</ecNumber>
    </recommendedName>
    <alternativeName>
        <fullName evidence="9">Farnesylated proteins-converting enzyme 2</fullName>
    </alternativeName>
</protein>
<feature type="domain" description="CAAX prenyl protease 2/Lysostaphin resistance protein A-like" evidence="14">
    <location>
        <begin position="127"/>
        <end position="231"/>
    </location>
</feature>
<feature type="transmembrane region" description="Helical" evidence="13">
    <location>
        <begin position="44"/>
        <end position="62"/>
    </location>
</feature>
<evidence type="ECO:0000256" key="8">
    <source>
        <dbReference type="ARBA" id="ARBA00023136"/>
    </source>
</evidence>
<evidence type="ECO:0000256" key="10">
    <source>
        <dbReference type="ARBA" id="ARBA00047280"/>
    </source>
</evidence>
<feature type="transmembrane region" description="Helical" evidence="13">
    <location>
        <begin position="83"/>
        <end position="104"/>
    </location>
</feature>
<dbReference type="Pfam" id="PF02517">
    <property type="entry name" value="Rce1-like"/>
    <property type="match status" value="1"/>
</dbReference>
<dbReference type="STRING" id="568069.A0A1J1ITT1"/>
<evidence type="ECO:0000256" key="9">
    <source>
        <dbReference type="ARBA" id="ARBA00032607"/>
    </source>
</evidence>
<evidence type="ECO:0000256" key="3">
    <source>
        <dbReference type="ARBA" id="ARBA00022670"/>
    </source>
</evidence>
<dbReference type="SMART" id="SM00700">
    <property type="entry name" value="JHBP"/>
    <property type="match status" value="1"/>
</dbReference>
<dbReference type="GO" id="GO:0004222">
    <property type="term" value="F:metalloendopeptidase activity"/>
    <property type="evidence" value="ECO:0007669"/>
    <property type="project" value="InterPro"/>
</dbReference>
<sequence>MDFQISVYTSLGSCLALSILYVSSLYVWSSEENRDHPSTVKKRFFSVFVVMLISPFFVYLFSSPNMFNYYTIWEVMGLRTKGLMSAVFIPLLLTMILFLGPLSVQLTNGIWKIYSEPMFWLNHCQNLLWIRNHIVAPLSEEFTFRACMLPLLLQSFTPITSIFITPMFFGVAHLHHMIERLRTGMDKKTAIVISFFQFFYTSIFGIYSAYLFMRTGHFVAPFIVHAFCNHMGFPDIPDLINQTEPKRCIFCLLYILGLVGWILLLPTMTYPSWYQNNQFWMNSSDFDYFFIMKSNTNIAIICFSTITVIFASKSDTSAINIPSFIKICNQTDPQLGNCIRNSIITLRPYLNRGIPELNVPSLEPLFVDEIKIEQTGNGMELSAAFKNISLSGVTRFRLRSVRTNITTGKFRMKVWFPNLVLNATYELRGKLLMMPLNGKGACFGNFTDIDGVLSMKINRVERNSQQYYQIDFISSEFNIGS</sequence>
<evidence type="ECO:0000256" key="4">
    <source>
        <dbReference type="ARBA" id="ARBA00022692"/>
    </source>
</evidence>
<gene>
    <name evidence="15" type="ORF">CLUMA_CG015347</name>
</gene>
<name>A0A1J1ITT1_9DIPT</name>
<evidence type="ECO:0000313" key="16">
    <source>
        <dbReference type="Proteomes" id="UP000183832"/>
    </source>
</evidence>
<evidence type="ECO:0000256" key="7">
    <source>
        <dbReference type="ARBA" id="ARBA00022989"/>
    </source>
</evidence>
<dbReference type="PANTHER" id="PTHR13046:SF0">
    <property type="entry name" value="CAAX PRENYL PROTEASE 2"/>
    <property type="match status" value="1"/>
</dbReference>
<dbReference type="InterPro" id="IPR010562">
    <property type="entry name" value="Haemolymph_juvenile_hormone-bd"/>
</dbReference>
<dbReference type="Pfam" id="PF06585">
    <property type="entry name" value="JHBP"/>
    <property type="match status" value="1"/>
</dbReference>
<evidence type="ECO:0000313" key="15">
    <source>
        <dbReference type="EMBL" id="CRL02518.1"/>
    </source>
</evidence>
<evidence type="ECO:0000256" key="11">
    <source>
        <dbReference type="ARBA" id="ARBA00049729"/>
    </source>
</evidence>
<dbReference type="EMBL" id="CVRI01000057">
    <property type="protein sequence ID" value="CRL02518.1"/>
    <property type="molecule type" value="Genomic_DNA"/>
</dbReference>
<dbReference type="GO" id="GO:0005789">
    <property type="term" value="C:endoplasmic reticulum membrane"/>
    <property type="evidence" value="ECO:0007669"/>
    <property type="project" value="UniProtKB-SubCell"/>
</dbReference>
<evidence type="ECO:0000256" key="1">
    <source>
        <dbReference type="ARBA" id="ARBA00004477"/>
    </source>
</evidence>
<feature type="transmembrane region" description="Helical" evidence="13">
    <location>
        <begin position="7"/>
        <end position="29"/>
    </location>
</feature>
<feature type="transmembrane region" description="Helical" evidence="13">
    <location>
        <begin position="248"/>
        <end position="268"/>
    </location>
</feature>
<dbReference type="AlphaFoldDB" id="A0A1J1ITT1"/>
<accession>A0A1J1ITT1</accession>
<feature type="transmembrane region" description="Helical" evidence="13">
    <location>
        <begin position="159"/>
        <end position="178"/>
    </location>
</feature>
<organism evidence="15 16">
    <name type="scientific">Clunio marinus</name>
    <dbReference type="NCBI Taxonomy" id="568069"/>
    <lineage>
        <taxon>Eukaryota</taxon>
        <taxon>Metazoa</taxon>
        <taxon>Ecdysozoa</taxon>
        <taxon>Arthropoda</taxon>
        <taxon>Hexapoda</taxon>
        <taxon>Insecta</taxon>
        <taxon>Pterygota</taxon>
        <taxon>Neoptera</taxon>
        <taxon>Endopterygota</taxon>
        <taxon>Diptera</taxon>
        <taxon>Nematocera</taxon>
        <taxon>Chironomoidea</taxon>
        <taxon>Chironomidae</taxon>
        <taxon>Clunio</taxon>
    </lineage>
</organism>
<evidence type="ECO:0000256" key="6">
    <source>
        <dbReference type="ARBA" id="ARBA00022824"/>
    </source>
</evidence>
<evidence type="ECO:0000259" key="14">
    <source>
        <dbReference type="Pfam" id="PF02517"/>
    </source>
</evidence>
<dbReference type="InterPro" id="IPR038606">
    <property type="entry name" value="To_sf"/>
</dbReference>
<feature type="transmembrane region" description="Helical" evidence="13">
    <location>
        <begin position="218"/>
        <end position="236"/>
    </location>
</feature>
<evidence type="ECO:0000256" key="5">
    <source>
        <dbReference type="ARBA" id="ARBA00022801"/>
    </source>
</evidence>
<feature type="transmembrane region" description="Helical" evidence="13">
    <location>
        <begin position="288"/>
        <end position="311"/>
    </location>
</feature>
<feature type="transmembrane region" description="Helical" evidence="13">
    <location>
        <begin position="190"/>
        <end position="212"/>
    </location>
</feature>
<keyword evidence="7 13" id="KW-1133">Transmembrane helix</keyword>
<dbReference type="InterPro" id="IPR003675">
    <property type="entry name" value="Rce1/LyrA-like_dom"/>
</dbReference>
<keyword evidence="16" id="KW-1185">Reference proteome</keyword>
<feature type="non-terminal residue" evidence="15">
    <location>
        <position position="481"/>
    </location>
</feature>
<keyword evidence="5" id="KW-0378">Hydrolase</keyword>
<comment type="subcellular location">
    <subcellularLocation>
        <location evidence="1">Endoplasmic reticulum membrane</location>
        <topology evidence="1">Multi-pass membrane protein</topology>
    </subcellularLocation>
</comment>
<comment type="catalytic activity">
    <reaction evidence="10">
        <text>Hydrolyzes the peptide bond -P2-(S-farnesyl or geranylgeranyl)C-P1'-P2'-P3'-COOH where P1' and P2' are amino acids with aliphatic sidechains and P3' is any C-terminal residue.</text>
        <dbReference type="EC" id="3.4.26.1"/>
    </reaction>
</comment>
<dbReference type="Proteomes" id="UP000183832">
    <property type="component" value="Unassembled WGS sequence"/>
</dbReference>
<evidence type="ECO:0000256" key="12">
    <source>
        <dbReference type="ARBA" id="ARBA00049763"/>
    </source>
</evidence>
<dbReference type="GO" id="GO:0071586">
    <property type="term" value="P:CAAX-box protein processing"/>
    <property type="evidence" value="ECO:0007669"/>
    <property type="project" value="InterPro"/>
</dbReference>
<dbReference type="InterPro" id="IPR039731">
    <property type="entry name" value="Rce1"/>
</dbReference>
<dbReference type="Gene3D" id="3.15.10.30">
    <property type="entry name" value="Haemolymph juvenile hormone binding protein"/>
    <property type="match status" value="1"/>
</dbReference>
<evidence type="ECO:0000256" key="13">
    <source>
        <dbReference type="SAM" id="Phobius"/>
    </source>
</evidence>
<dbReference type="EC" id="3.4.26.1" evidence="11"/>
<reference evidence="15 16" key="1">
    <citation type="submission" date="2015-04" db="EMBL/GenBank/DDBJ databases">
        <authorList>
            <person name="Syromyatnikov M.Y."/>
            <person name="Popov V.N."/>
        </authorList>
    </citation>
    <scope>NUCLEOTIDE SEQUENCE [LARGE SCALE GENOMIC DNA]</scope>
</reference>
<keyword evidence="8 13" id="KW-0472">Membrane</keyword>
<keyword evidence="3" id="KW-0645">Protease</keyword>
<keyword evidence="4 13" id="KW-0812">Transmembrane</keyword>
<keyword evidence="6" id="KW-0256">Endoplasmic reticulum</keyword>
<comment type="similarity">
    <text evidence="2">Belongs to the peptidase U48 family.</text>
</comment>
<dbReference type="OrthoDB" id="271604at2759"/>